<name>A0AAN8V2G1_9MAGN</name>
<evidence type="ECO:0000313" key="1">
    <source>
        <dbReference type="EMBL" id="KAK6925359.1"/>
    </source>
</evidence>
<dbReference type="AlphaFoldDB" id="A0AAN8V2G1"/>
<accession>A0AAN8V2G1</accession>
<gene>
    <name evidence="1" type="ORF">RJ641_009685</name>
</gene>
<dbReference type="EMBL" id="JBAMMX010000016">
    <property type="protein sequence ID" value="KAK6925359.1"/>
    <property type="molecule type" value="Genomic_DNA"/>
</dbReference>
<proteinExistence type="predicted"/>
<organism evidence="1 2">
    <name type="scientific">Dillenia turbinata</name>
    <dbReference type="NCBI Taxonomy" id="194707"/>
    <lineage>
        <taxon>Eukaryota</taxon>
        <taxon>Viridiplantae</taxon>
        <taxon>Streptophyta</taxon>
        <taxon>Embryophyta</taxon>
        <taxon>Tracheophyta</taxon>
        <taxon>Spermatophyta</taxon>
        <taxon>Magnoliopsida</taxon>
        <taxon>eudicotyledons</taxon>
        <taxon>Gunneridae</taxon>
        <taxon>Pentapetalae</taxon>
        <taxon>Dilleniales</taxon>
        <taxon>Dilleniaceae</taxon>
        <taxon>Dillenia</taxon>
    </lineage>
</organism>
<evidence type="ECO:0000313" key="2">
    <source>
        <dbReference type="Proteomes" id="UP001370490"/>
    </source>
</evidence>
<sequence length="203" mass="22937">MLSLRNNGKNNSPYVSKPFDNISFIKKAEGSATPMNTTMKIDKDEEDKPVCSKLNKSMIGSLLYFTISSANILFNVCLYARFQLAPKIAQGGGRTFLGWMKAVKHFDCHRRLPSLIVKIGIAKVRRSPSFVKLHHRARIVKQLSLSLMNHHKGSDMIGHQIHYQQGPIHLFWYLLVDNNDSKAGGMMDGYDEAAPLFIRLKGF</sequence>
<protein>
    <submittedName>
        <fullName evidence="1">Uncharacterized protein</fullName>
    </submittedName>
</protein>
<keyword evidence="2" id="KW-1185">Reference proteome</keyword>
<comment type="caution">
    <text evidence="1">The sequence shown here is derived from an EMBL/GenBank/DDBJ whole genome shotgun (WGS) entry which is preliminary data.</text>
</comment>
<dbReference type="Proteomes" id="UP001370490">
    <property type="component" value="Unassembled WGS sequence"/>
</dbReference>
<reference evidence="1 2" key="1">
    <citation type="submission" date="2023-12" db="EMBL/GenBank/DDBJ databases">
        <title>A high-quality genome assembly for Dillenia turbinata (Dilleniales).</title>
        <authorList>
            <person name="Chanderbali A."/>
        </authorList>
    </citation>
    <scope>NUCLEOTIDE SEQUENCE [LARGE SCALE GENOMIC DNA]</scope>
    <source>
        <strain evidence="1">LSX21</strain>
        <tissue evidence="1">Leaf</tissue>
    </source>
</reference>